<evidence type="ECO:0000313" key="1">
    <source>
        <dbReference type="EMBL" id="CUO55910.1"/>
    </source>
</evidence>
<protein>
    <submittedName>
        <fullName evidence="1">Uncharacterized protein</fullName>
    </submittedName>
</protein>
<dbReference type="SUPFAM" id="SSF82679">
    <property type="entry name" value="N-utilization substance G protein NusG, N-terminal domain"/>
    <property type="match status" value="1"/>
</dbReference>
<name>A0A174G4V1_9ACTN</name>
<dbReference type="RefSeq" id="WP_055287516.1">
    <property type="nucleotide sequence ID" value="NZ_CYYP01000021.1"/>
</dbReference>
<proteinExistence type="predicted"/>
<gene>
    <name evidence="1" type="ORF">ERS852381_01835</name>
</gene>
<accession>A0A174G4V1</accession>
<organism evidence="1 2">
    <name type="scientific">Collinsella aerofaciens</name>
    <dbReference type="NCBI Taxonomy" id="74426"/>
    <lineage>
        <taxon>Bacteria</taxon>
        <taxon>Bacillati</taxon>
        <taxon>Actinomycetota</taxon>
        <taxon>Coriobacteriia</taxon>
        <taxon>Coriobacteriales</taxon>
        <taxon>Coriobacteriaceae</taxon>
        <taxon>Collinsella</taxon>
    </lineage>
</organism>
<evidence type="ECO:0000313" key="2">
    <source>
        <dbReference type="Proteomes" id="UP000095468"/>
    </source>
</evidence>
<reference evidence="1 2" key="1">
    <citation type="submission" date="2015-09" db="EMBL/GenBank/DDBJ databases">
        <authorList>
            <consortium name="Pathogen Informatics"/>
        </authorList>
    </citation>
    <scope>NUCLEOTIDE SEQUENCE [LARGE SCALE GENOMIC DNA]</scope>
    <source>
        <strain evidence="1 2">2789STDY5608823</strain>
    </source>
</reference>
<dbReference type="Gene3D" id="3.30.70.940">
    <property type="entry name" value="NusG, N-terminal domain"/>
    <property type="match status" value="1"/>
</dbReference>
<dbReference type="GO" id="GO:0006354">
    <property type="term" value="P:DNA-templated transcription elongation"/>
    <property type="evidence" value="ECO:0007669"/>
    <property type="project" value="InterPro"/>
</dbReference>
<dbReference type="EMBL" id="CYYP01000021">
    <property type="protein sequence ID" value="CUO55910.1"/>
    <property type="molecule type" value="Genomic_DNA"/>
</dbReference>
<dbReference type="Proteomes" id="UP000095468">
    <property type="component" value="Unassembled WGS sequence"/>
</dbReference>
<sequence length="196" mass="22652">MEQTMRRQEQLPGAFSGSTTNCQHGRVRWYLVHTPNGKERETCEKVRRIIPHELMQDAFVMQKEFWFKRDGAWSLQIKPMYKEYFFVATHDAAALDRALAQLSFGCRIAGSRERAYMPMPDDAQDWYRSVLDDDGVVRNSVARIEDGVLHIEQGPLVGQEARVKKIVRHKRWCLVDVGEGDSAFRELLPLDVPSKT</sequence>
<dbReference type="AlphaFoldDB" id="A0A174G4V1"/>
<dbReference type="InterPro" id="IPR036735">
    <property type="entry name" value="NGN_dom_sf"/>
</dbReference>